<dbReference type="InterPro" id="IPR010233">
    <property type="entry name" value="UbiG_MeTrfase"/>
</dbReference>
<comment type="similarity">
    <text evidence="5">Belongs to the methyltransferase superfamily. UbiG/COQ3 family.</text>
</comment>
<feature type="domain" description="Methyltransferase type 11" evidence="6">
    <location>
        <begin position="52"/>
        <end position="148"/>
    </location>
</feature>
<reference evidence="7 8" key="1">
    <citation type="submission" date="2017-03" db="EMBL/GenBank/DDBJ databases">
        <title>Draft genime sequence of the acidophilic sulfur-oxidizing bacterium Acidithiobacillus sp. SH, isolated from seawater.</title>
        <authorList>
            <person name="Sharmin S."/>
            <person name="Tokuhisa M."/>
            <person name="Kanao T."/>
            <person name="Kamimura K."/>
        </authorList>
    </citation>
    <scope>NUCLEOTIDE SEQUENCE [LARGE SCALE GENOMIC DNA]</scope>
    <source>
        <strain evidence="7 8">SH</strain>
    </source>
</reference>
<protein>
    <recommendedName>
        <fullName evidence="5">Ubiquinone biosynthesis O-methyltransferase</fullName>
    </recommendedName>
    <alternativeName>
        <fullName evidence="5">2-polyprenyl-6-hydroxyphenol methylase</fullName>
        <ecNumber evidence="5">2.1.1.222</ecNumber>
    </alternativeName>
    <alternativeName>
        <fullName evidence="5">3-demethylubiquinone 3-O-methyltransferase</fullName>
        <ecNumber evidence="5">2.1.1.64</ecNumber>
    </alternativeName>
</protein>
<dbReference type="EC" id="2.1.1.222" evidence="5"/>
<keyword evidence="1 5" id="KW-0489">Methyltransferase</keyword>
<organism evidence="7 8">
    <name type="scientific">Acidithiobacillus marinus</name>
    <dbReference type="NCBI Taxonomy" id="187490"/>
    <lineage>
        <taxon>Bacteria</taxon>
        <taxon>Pseudomonadati</taxon>
        <taxon>Pseudomonadota</taxon>
        <taxon>Acidithiobacillia</taxon>
        <taxon>Acidithiobacillales</taxon>
        <taxon>Acidithiobacillaceae</taxon>
        <taxon>Acidithiobacillus</taxon>
    </lineage>
</organism>
<dbReference type="HAMAP" id="MF_00472">
    <property type="entry name" value="UbiG"/>
    <property type="match status" value="1"/>
</dbReference>
<evidence type="ECO:0000256" key="2">
    <source>
        <dbReference type="ARBA" id="ARBA00022679"/>
    </source>
</evidence>
<dbReference type="EC" id="2.1.1.64" evidence="5"/>
<dbReference type="Gene3D" id="3.40.50.150">
    <property type="entry name" value="Vaccinia Virus protein VP39"/>
    <property type="match status" value="1"/>
</dbReference>
<evidence type="ECO:0000256" key="3">
    <source>
        <dbReference type="ARBA" id="ARBA00022688"/>
    </source>
</evidence>
<dbReference type="PANTHER" id="PTHR43464">
    <property type="entry name" value="METHYLTRANSFERASE"/>
    <property type="match status" value="1"/>
</dbReference>
<dbReference type="NCBIfam" id="TIGR01983">
    <property type="entry name" value="UbiG"/>
    <property type="match status" value="1"/>
</dbReference>
<dbReference type="GO" id="GO:0102208">
    <property type="term" value="F:2-polyprenyl-6-hydroxyphenol methylase activity"/>
    <property type="evidence" value="ECO:0007669"/>
    <property type="project" value="UniProtKB-EC"/>
</dbReference>
<dbReference type="PANTHER" id="PTHR43464:SF19">
    <property type="entry name" value="UBIQUINONE BIOSYNTHESIS O-METHYLTRANSFERASE, MITOCHONDRIAL"/>
    <property type="match status" value="1"/>
</dbReference>
<comment type="pathway">
    <text evidence="5">Cofactor biosynthesis; ubiquinone biosynthesis.</text>
</comment>
<evidence type="ECO:0000256" key="1">
    <source>
        <dbReference type="ARBA" id="ARBA00022603"/>
    </source>
</evidence>
<dbReference type="UniPathway" id="UPA00232"/>
<dbReference type="SUPFAM" id="SSF53335">
    <property type="entry name" value="S-adenosyl-L-methionine-dependent methyltransferases"/>
    <property type="match status" value="1"/>
</dbReference>
<dbReference type="FunCoup" id="A0A2I1DN25">
    <property type="interactions" value="395"/>
</dbReference>
<dbReference type="InParanoid" id="A0A2I1DN25"/>
<dbReference type="CDD" id="cd02440">
    <property type="entry name" value="AdoMet_MTases"/>
    <property type="match status" value="1"/>
</dbReference>
<evidence type="ECO:0000313" key="8">
    <source>
        <dbReference type="Proteomes" id="UP000234329"/>
    </source>
</evidence>
<comment type="catalytic activity">
    <reaction evidence="5">
        <text>a 3-(all-trans-polyprenyl)benzene-1,2-diol + S-adenosyl-L-methionine = a 2-methoxy-6-(all-trans-polyprenyl)phenol + S-adenosyl-L-homocysteine + H(+)</text>
        <dbReference type="Rhea" id="RHEA:31411"/>
        <dbReference type="Rhea" id="RHEA-COMP:9550"/>
        <dbReference type="Rhea" id="RHEA-COMP:9551"/>
        <dbReference type="ChEBI" id="CHEBI:15378"/>
        <dbReference type="ChEBI" id="CHEBI:57856"/>
        <dbReference type="ChEBI" id="CHEBI:59789"/>
        <dbReference type="ChEBI" id="CHEBI:62729"/>
        <dbReference type="ChEBI" id="CHEBI:62731"/>
        <dbReference type="EC" id="2.1.1.222"/>
    </reaction>
</comment>
<evidence type="ECO:0000256" key="5">
    <source>
        <dbReference type="HAMAP-Rule" id="MF_00472"/>
    </source>
</evidence>
<dbReference type="GO" id="GO:0032259">
    <property type="term" value="P:methylation"/>
    <property type="evidence" value="ECO:0007669"/>
    <property type="project" value="UniProtKB-KW"/>
</dbReference>
<feature type="binding site" evidence="5">
    <location>
        <position position="35"/>
    </location>
    <ligand>
        <name>S-adenosyl-L-methionine</name>
        <dbReference type="ChEBI" id="CHEBI:59789"/>
    </ligand>
</feature>
<feature type="binding site" evidence="5">
    <location>
        <position position="76"/>
    </location>
    <ligand>
        <name>S-adenosyl-L-methionine</name>
        <dbReference type="ChEBI" id="CHEBI:59789"/>
    </ligand>
</feature>
<comment type="caution">
    <text evidence="7">The sequence shown here is derived from an EMBL/GenBank/DDBJ whole genome shotgun (WGS) entry which is preliminary data.</text>
</comment>
<comment type="function">
    <text evidence="5">O-methyltransferase that catalyzes the 2 O-methylation steps in the ubiquinone biosynthetic pathway.</text>
</comment>
<accession>A0A2I1DN25</accession>
<dbReference type="OrthoDB" id="5293815at2"/>
<dbReference type="AlphaFoldDB" id="A0A2I1DN25"/>
<dbReference type="InterPro" id="IPR013216">
    <property type="entry name" value="Methyltransf_11"/>
</dbReference>
<proteinExistence type="inferred from homology"/>
<keyword evidence="3 5" id="KW-0831">Ubiquinone biosynthesis</keyword>
<sequence>MNMDQAEVSKFDALASTWWDPHGPFRTLHEINPLRVDFIANGCQGLRGKRILDVGTGGGLLAEAMARQGGIVTGIDLAADGIAAAQAHAQRSDLSIQYRIIAVEDLAAAEPQSYDVVTCMEMLEHVPDPAGIVAACSQLLKPGGEAFFATLNRHPKSYLLAILGAEYVLGLLPRGTHDYQKFIRPSELIAMTRKAHLQTLALKGMHYDPIRHQARLNDDVTVNYLMHTRKQHA</sequence>
<evidence type="ECO:0000313" key="7">
    <source>
        <dbReference type="EMBL" id="PKY11293.1"/>
    </source>
</evidence>
<keyword evidence="8" id="KW-1185">Reference proteome</keyword>
<evidence type="ECO:0000256" key="4">
    <source>
        <dbReference type="ARBA" id="ARBA00022691"/>
    </source>
</evidence>
<name>A0A2I1DN25_9PROT</name>
<dbReference type="Proteomes" id="UP000234329">
    <property type="component" value="Unassembled WGS sequence"/>
</dbReference>
<keyword evidence="2 5" id="KW-0808">Transferase</keyword>
<comment type="catalytic activity">
    <reaction evidence="5">
        <text>a 3-demethylubiquinol + S-adenosyl-L-methionine = a ubiquinol + S-adenosyl-L-homocysteine + H(+)</text>
        <dbReference type="Rhea" id="RHEA:44380"/>
        <dbReference type="Rhea" id="RHEA-COMP:9566"/>
        <dbReference type="Rhea" id="RHEA-COMP:10914"/>
        <dbReference type="ChEBI" id="CHEBI:15378"/>
        <dbReference type="ChEBI" id="CHEBI:17976"/>
        <dbReference type="ChEBI" id="CHEBI:57856"/>
        <dbReference type="ChEBI" id="CHEBI:59789"/>
        <dbReference type="ChEBI" id="CHEBI:84422"/>
        <dbReference type="EC" id="2.1.1.64"/>
    </reaction>
</comment>
<keyword evidence="4 5" id="KW-0949">S-adenosyl-L-methionine</keyword>
<dbReference type="InterPro" id="IPR029063">
    <property type="entry name" value="SAM-dependent_MTases_sf"/>
</dbReference>
<feature type="binding site" evidence="5">
    <location>
        <position position="55"/>
    </location>
    <ligand>
        <name>S-adenosyl-L-methionine</name>
        <dbReference type="ChEBI" id="CHEBI:59789"/>
    </ligand>
</feature>
<evidence type="ECO:0000259" key="6">
    <source>
        <dbReference type="Pfam" id="PF08241"/>
    </source>
</evidence>
<dbReference type="GO" id="GO:0061542">
    <property type="term" value="F:3-demethylubiquinol 3-O-methyltransferase activity"/>
    <property type="evidence" value="ECO:0007669"/>
    <property type="project" value="UniProtKB-UniRule"/>
</dbReference>
<dbReference type="GO" id="GO:0010420">
    <property type="term" value="F:polyprenyldihydroxybenzoate methyltransferase activity"/>
    <property type="evidence" value="ECO:0007669"/>
    <property type="project" value="InterPro"/>
</dbReference>
<dbReference type="Pfam" id="PF08241">
    <property type="entry name" value="Methyltransf_11"/>
    <property type="match status" value="1"/>
</dbReference>
<dbReference type="RefSeq" id="WP_101537305.1">
    <property type="nucleotide sequence ID" value="NZ_MXAV01000019.1"/>
</dbReference>
<dbReference type="EMBL" id="MXAV01000019">
    <property type="protein sequence ID" value="PKY11293.1"/>
    <property type="molecule type" value="Genomic_DNA"/>
</dbReference>
<feature type="binding site" evidence="5">
    <location>
        <position position="120"/>
    </location>
    <ligand>
        <name>S-adenosyl-L-methionine</name>
        <dbReference type="ChEBI" id="CHEBI:59789"/>
    </ligand>
</feature>
<gene>
    <name evidence="5" type="primary">ubiG</name>
    <name evidence="7" type="ORF">B1757_05160</name>
</gene>
<dbReference type="FunFam" id="3.40.50.150:FF:000028">
    <property type="entry name" value="Ubiquinone biosynthesis O-methyltransferase"/>
    <property type="match status" value="1"/>
</dbReference>